<evidence type="ECO:0000313" key="1">
    <source>
        <dbReference type="Proteomes" id="UP000887580"/>
    </source>
</evidence>
<sequence length="365" mass="41668">MKFFVFSVLFLLIKIVNCGEKLTELENRLACTSENGCSTTDNSINFILVGDTGGLPPPFYTSYAQRMVAESMAKVATESKSKFILGLGDNFYFNGVRDLDDSRFWRSFEDPYKQPLLPWFVLAGNHDHLGNISAQILHTRFSNLWTFPRLYYSVKYRFGSPSKLLQIIMIDTIELCGNCIDVDGSDVLSWIWHKKLVPDHPANQEVADKQWKWIENELSESKADYLFVAGHYPIYSVCEHGPNSCLIRQLDPLLRKYNVTAYFSGHDHNLQLLRHTNDTDQTSLMYVVSGAGSRSDRSKKHLNEIPEGSLLYSYPKGWNPFSQIGFSNGGFVQVKIGTENGTFSFYSGILDNFYKKVFYPRQINS</sequence>
<evidence type="ECO:0000313" key="2">
    <source>
        <dbReference type="WBParaSite" id="PS1159_v2.g12065.t1"/>
    </source>
</evidence>
<organism evidence="1 2">
    <name type="scientific">Panagrolaimus sp. PS1159</name>
    <dbReference type="NCBI Taxonomy" id="55785"/>
    <lineage>
        <taxon>Eukaryota</taxon>
        <taxon>Metazoa</taxon>
        <taxon>Ecdysozoa</taxon>
        <taxon>Nematoda</taxon>
        <taxon>Chromadorea</taxon>
        <taxon>Rhabditida</taxon>
        <taxon>Tylenchina</taxon>
        <taxon>Panagrolaimomorpha</taxon>
        <taxon>Panagrolaimoidea</taxon>
        <taxon>Panagrolaimidae</taxon>
        <taxon>Panagrolaimus</taxon>
    </lineage>
</organism>
<proteinExistence type="predicted"/>
<reference evidence="2" key="1">
    <citation type="submission" date="2022-11" db="UniProtKB">
        <authorList>
            <consortium name="WormBaseParasite"/>
        </authorList>
    </citation>
    <scope>IDENTIFICATION</scope>
</reference>
<dbReference type="WBParaSite" id="PS1159_v2.g12065.t1">
    <property type="protein sequence ID" value="PS1159_v2.g12065.t1"/>
    <property type="gene ID" value="PS1159_v2.g12065"/>
</dbReference>
<accession>A0AC35EYL0</accession>
<protein>
    <submittedName>
        <fullName evidence="2">Tartrate-resistant acid phosphatase type 5</fullName>
    </submittedName>
</protein>
<name>A0AC35EYL0_9BILA</name>
<dbReference type="Proteomes" id="UP000887580">
    <property type="component" value="Unplaced"/>
</dbReference>